<evidence type="ECO:0000313" key="1">
    <source>
        <dbReference type="EMBL" id="BDL43140.1"/>
    </source>
</evidence>
<protein>
    <recommendedName>
        <fullName evidence="3">AAA+ ATPase domain-containing protein</fullName>
    </recommendedName>
</protein>
<evidence type="ECO:0000313" key="2">
    <source>
        <dbReference type="Proteomes" id="UP001062263"/>
    </source>
</evidence>
<dbReference type="Proteomes" id="UP001062263">
    <property type="component" value="Chromosome"/>
</dbReference>
<keyword evidence="2" id="KW-1185">Reference proteome</keyword>
<dbReference type="InterPro" id="IPR027417">
    <property type="entry name" value="P-loop_NTPase"/>
</dbReference>
<proteinExistence type="predicted"/>
<sequence length="1635" mass="189389">MKNTVFNAESDLLLLASAPLPLAVKDHVNSLCQQAKGLDSNRLDQKIVHGDVRKIYESFRNTNDTTINGLPGNLLSKLIHREFDFEESVSRSEKEAFGLCCDLLQSRGKASELWERLCKLAQDLRVSGGSMDRAGLSAELREQFDLKDDPSDTQAWEKIHIFSQDAMVEINDSLPGGIQLPRKDVTEALRKALSNSPSCHLLGNSGSGKSAIVKKYAAELESTGGEIVWIKAERWDSINSDLSHLLDVLVRCRKSSALLVVDALECLKSQMFNSLAKMVATLERIENSPWTIIFVCQALDWNRVSSHFLSYLGGSSILRNRVKCELLAKEDLELICNSSPTVKRLFQDLKLRKLLSTPKMLDVLLSGQIIEGLPIAGEPDLVDWWWAQQVRGANNISSQERVARDLAYHMANELCTELPLDYVAGAETAADILIRNRVLQRTQDGLLRFEHDLLADWSRVIFLKGLGQDKLKFLKEHFENPPWQRAVRILSQHYLDRVSDLSKWRNFIKISGAIEQESDKLDAETLQIIDVWLEGIIFSLEPRQILMELSDDLFANDGWLLRRMIRRLMIVGTIPDPVFQKRIAEVDTKLAEQIINRYRLPWWPVWSPTIDFLVSFPDQVTDMLPVELGEIAEMWARFEDYIKLEWPELAGIVMLNAEKELRREASGEFRHDKGSAYIGRGSQGRKTIYAGSLLAANQQPDRAIKLLSKAAGIIPWEDGDTEPDTQLSWLGEWEEPKSIFSRRSGVEHPPTSWPDGPIRKTSSDFFNAWFDSNASIRLFRLFPDAANKATLGFLLDWPKRTLSPREYHGIDKDHYGFSFLEDHDMYPPFYTKGPFLHYLRIEWEHAMDLIVKLINFATDRYYDWWYSNGPESLTFPTEYGEVSWFGNQQVYGWSRFHMNTVEVVGCALMAFEKWLEEQIDKKESIAKPIQFLYEQGRSLAFAGVLIALGKRHPELFLVELKPLLFVRELYMLDSHTVMENLGTSFWFHDGEVINNLRREWESMDGRQTHLHELAYKWMVESEDFRRTFNEVASTWRAQTDELPDNSEERLSLLRWAARFDWSNWKKFTLDDGRVGWQCELPDDLRDIEGENEFQQRQALMSIPYQCREWLEKRTILSHNQLNEIWEQLHHWTGIERASEQMGNEKKTILQDHRHARAALLAVLLSIGNDWLNNDASRRPWIEEEVKKLLSNPPEFFYCTFRDIHVDGEEFLARCVVQCWIHSPSDQNWRSHVAYFATADRYRTIKVLFEDAFKERSRLGDAYRDLEGFILAFSVVRRRANLEGFKPQPELIHKWSKKWISKFKRGCGPKWTDHWESIEVKEVFPPSDDSNQSYIISKKLRRRNFGLDVEILLAAFGGLPPLTEAKDSSERKHWMTIFREMLSVYLRTLPSEEGNDQEWEYENWEVDRKILGIIASRLFQCTSIEQRRLWEPILSLPPAAHHHISQFLGDVLMETIRVEPAKISELIPIWRAMVEFLFDSPLWTGTSNRYGHKVWKCLFFYDGWNRSVRDEDHAPLVAALHDLFARHASTLGHDAYGQSDFAAFVISDAGKQLLVDVFEWLEPNWQNAGSYFWKTVATQGHFKNMLQLAWQNHFNDIRQRPKALKAFKILTMNLAAQQDSIAIEIQKQIADGNYTP</sequence>
<gene>
    <name evidence="1" type="ORF">Abiwalacus_07140</name>
</gene>
<evidence type="ECO:0008006" key="3">
    <source>
        <dbReference type="Google" id="ProtNLM"/>
    </source>
</evidence>
<dbReference type="EMBL" id="AP025943">
    <property type="protein sequence ID" value="BDL43140.1"/>
    <property type="molecule type" value="Genomic_DNA"/>
</dbReference>
<reference evidence="1" key="1">
    <citation type="submission" date="2022-06" db="EMBL/GenBank/DDBJ databases">
        <title>Akkermansia biwalacus sp. nov., an anaerobic mucin-degrading bacterium isolated from human intestine.</title>
        <authorList>
            <person name="Kobayashi Y."/>
            <person name="Inoue S."/>
            <person name="Kawahara T."/>
            <person name="Kohda N."/>
        </authorList>
    </citation>
    <scope>NUCLEOTIDE SEQUENCE</scope>
    <source>
        <strain evidence="1">WON2089</strain>
    </source>
</reference>
<dbReference type="Gene3D" id="3.40.50.300">
    <property type="entry name" value="P-loop containing nucleotide triphosphate hydrolases"/>
    <property type="match status" value="1"/>
</dbReference>
<organism evidence="1 2">
    <name type="scientific">Akkermansia biwaensis</name>
    <dbReference type="NCBI Taxonomy" id="2946555"/>
    <lineage>
        <taxon>Bacteria</taxon>
        <taxon>Pseudomonadati</taxon>
        <taxon>Verrucomicrobiota</taxon>
        <taxon>Verrucomicrobiia</taxon>
        <taxon>Verrucomicrobiales</taxon>
        <taxon>Akkermansiaceae</taxon>
        <taxon>Akkermansia</taxon>
    </lineage>
</organism>
<dbReference type="SUPFAM" id="SSF52540">
    <property type="entry name" value="P-loop containing nucleoside triphosphate hydrolases"/>
    <property type="match status" value="1"/>
</dbReference>
<name>A0ABM7ZEK6_9BACT</name>
<accession>A0ABM7ZEK6</accession>